<dbReference type="CDD" id="cd01043">
    <property type="entry name" value="DPS"/>
    <property type="match status" value="1"/>
</dbReference>
<dbReference type="Pfam" id="PF00210">
    <property type="entry name" value="Ferritin"/>
    <property type="match status" value="1"/>
</dbReference>
<dbReference type="InterPro" id="IPR012347">
    <property type="entry name" value="Ferritin-like"/>
</dbReference>
<gene>
    <name evidence="5" type="ORF">EAX62_02500</name>
</gene>
<evidence type="ECO:0000259" key="4">
    <source>
        <dbReference type="Pfam" id="PF00210"/>
    </source>
</evidence>
<dbReference type="PROSITE" id="PS00818">
    <property type="entry name" value="DPS_1"/>
    <property type="match status" value="1"/>
</dbReference>
<comment type="similarity">
    <text evidence="1 2">Belongs to the Dps family.</text>
</comment>
<protein>
    <submittedName>
        <fullName evidence="5">DNA starvation/stationary phase protection protein</fullName>
    </submittedName>
</protein>
<accession>A0A3M0GLB7</accession>
<feature type="region of interest" description="Disordered" evidence="3">
    <location>
        <begin position="163"/>
        <end position="187"/>
    </location>
</feature>
<organism evidence="5 6">
    <name type="scientific">Tessaracoccus antarcticus</name>
    <dbReference type="NCBI Taxonomy" id="2479848"/>
    <lineage>
        <taxon>Bacteria</taxon>
        <taxon>Bacillati</taxon>
        <taxon>Actinomycetota</taxon>
        <taxon>Actinomycetes</taxon>
        <taxon>Propionibacteriales</taxon>
        <taxon>Propionibacteriaceae</taxon>
        <taxon>Tessaracoccus</taxon>
    </lineage>
</organism>
<dbReference type="PANTHER" id="PTHR42932:SF3">
    <property type="entry name" value="DNA PROTECTION DURING STARVATION PROTEIN"/>
    <property type="match status" value="1"/>
</dbReference>
<dbReference type="GO" id="GO:0016722">
    <property type="term" value="F:oxidoreductase activity, acting on metal ions"/>
    <property type="evidence" value="ECO:0007669"/>
    <property type="project" value="InterPro"/>
</dbReference>
<feature type="domain" description="Ferritin/DPS" evidence="4">
    <location>
        <begin position="20"/>
        <end position="161"/>
    </location>
</feature>
<name>A0A3M0GLB7_9ACTN</name>
<dbReference type="Gene3D" id="1.20.1260.10">
    <property type="match status" value="1"/>
</dbReference>
<dbReference type="EMBL" id="REFW01000001">
    <property type="protein sequence ID" value="RMB62413.1"/>
    <property type="molecule type" value="Genomic_DNA"/>
</dbReference>
<evidence type="ECO:0000313" key="6">
    <source>
        <dbReference type="Proteomes" id="UP000275256"/>
    </source>
</evidence>
<reference evidence="5 6" key="1">
    <citation type="submission" date="2018-10" db="EMBL/GenBank/DDBJ databases">
        <title>Tessaracoccus antarcticuss sp. nov., isolated from sediment.</title>
        <authorList>
            <person name="Zhou L.Y."/>
            <person name="Du Z.J."/>
        </authorList>
    </citation>
    <scope>NUCLEOTIDE SEQUENCE [LARGE SCALE GENOMIC DNA]</scope>
    <source>
        <strain evidence="5 6">JDX10</strain>
    </source>
</reference>
<dbReference type="SUPFAM" id="SSF47240">
    <property type="entry name" value="Ferritin-like"/>
    <property type="match status" value="1"/>
</dbReference>
<keyword evidence="6" id="KW-1185">Reference proteome</keyword>
<dbReference type="Proteomes" id="UP000275256">
    <property type="component" value="Unassembled WGS sequence"/>
</dbReference>
<feature type="compositionally biased region" description="Low complexity" evidence="3">
    <location>
        <begin position="165"/>
        <end position="179"/>
    </location>
</feature>
<evidence type="ECO:0000256" key="3">
    <source>
        <dbReference type="SAM" id="MobiDB-lite"/>
    </source>
</evidence>
<evidence type="ECO:0000256" key="2">
    <source>
        <dbReference type="RuleBase" id="RU003875"/>
    </source>
</evidence>
<dbReference type="InterPro" id="IPR002177">
    <property type="entry name" value="DPS_DNA-bd"/>
</dbReference>
<evidence type="ECO:0000256" key="1">
    <source>
        <dbReference type="ARBA" id="ARBA00009497"/>
    </source>
</evidence>
<dbReference type="InterPro" id="IPR009078">
    <property type="entry name" value="Ferritin-like_SF"/>
</dbReference>
<dbReference type="GO" id="GO:0008199">
    <property type="term" value="F:ferric iron binding"/>
    <property type="evidence" value="ECO:0007669"/>
    <property type="project" value="InterPro"/>
</dbReference>
<dbReference type="InterPro" id="IPR008331">
    <property type="entry name" value="Ferritin_DPS_dom"/>
</dbReference>
<sequence>MTDSYTVPGVKLEEGQDLAKELQSCLHNLNDLHLTLKHAHWNVVGPKFIGVHKMLDPQVDAVREMTDAVAERMATMGVPPVGTPGALVRDRDWDDYPIGLAQASEHLGALDIVYTRVIENHRRVIDLAGDVDPITEDILIGQTGEMEQYQWFVRAHLQDDEGTLSTSTATTEQEAAQQAMEGDRRID</sequence>
<dbReference type="PRINTS" id="PR01346">
    <property type="entry name" value="HELNAPAPROT"/>
</dbReference>
<dbReference type="AlphaFoldDB" id="A0A3M0GLB7"/>
<dbReference type="OrthoDB" id="9797687at2"/>
<evidence type="ECO:0000313" key="5">
    <source>
        <dbReference type="EMBL" id="RMB62413.1"/>
    </source>
</evidence>
<dbReference type="PIRSF" id="PIRSF005900">
    <property type="entry name" value="Dps"/>
    <property type="match status" value="1"/>
</dbReference>
<dbReference type="PANTHER" id="PTHR42932">
    <property type="entry name" value="GENERAL STRESS PROTEIN 20U"/>
    <property type="match status" value="1"/>
</dbReference>
<dbReference type="InterPro" id="IPR023188">
    <property type="entry name" value="DPS_DNA-bd_CS"/>
</dbReference>
<proteinExistence type="inferred from homology"/>
<comment type="caution">
    <text evidence="5">The sequence shown here is derived from an EMBL/GenBank/DDBJ whole genome shotgun (WGS) entry which is preliminary data.</text>
</comment>